<keyword evidence="1" id="KW-1133">Transmembrane helix</keyword>
<evidence type="ECO:0008006" key="4">
    <source>
        <dbReference type="Google" id="ProtNLM"/>
    </source>
</evidence>
<gene>
    <name evidence="2" type="ORF">L2725_01470</name>
</gene>
<reference evidence="2 3" key="1">
    <citation type="submission" date="2022-01" db="EMBL/GenBank/DDBJ databases">
        <title>Whole genome-based taxonomy of the Shewanellaceae.</title>
        <authorList>
            <person name="Martin-Rodriguez A.J."/>
        </authorList>
    </citation>
    <scope>NUCLEOTIDE SEQUENCE [LARGE SCALE GENOMIC DNA]</scope>
    <source>
        <strain evidence="2 3">DSM 21332</strain>
    </source>
</reference>
<feature type="transmembrane region" description="Helical" evidence="1">
    <location>
        <begin position="56"/>
        <end position="78"/>
    </location>
</feature>
<proteinExistence type="predicted"/>
<dbReference type="EMBL" id="JAKIKT010000001">
    <property type="protein sequence ID" value="MCL2912463.1"/>
    <property type="molecule type" value="Genomic_DNA"/>
</dbReference>
<feature type="transmembrane region" description="Helical" evidence="1">
    <location>
        <begin position="22"/>
        <end position="44"/>
    </location>
</feature>
<dbReference type="Proteomes" id="UP001202831">
    <property type="component" value="Unassembled WGS sequence"/>
</dbReference>
<evidence type="ECO:0000313" key="3">
    <source>
        <dbReference type="Proteomes" id="UP001202831"/>
    </source>
</evidence>
<accession>A0ABT0N1Z6</accession>
<dbReference type="RefSeq" id="WP_249247288.1">
    <property type="nucleotide sequence ID" value="NZ_JAKIKT010000001.1"/>
</dbReference>
<evidence type="ECO:0000256" key="1">
    <source>
        <dbReference type="SAM" id="Phobius"/>
    </source>
</evidence>
<keyword evidence="3" id="KW-1185">Reference proteome</keyword>
<organism evidence="2 3">
    <name type="scientific">Shewanella corallii</name>
    <dbReference type="NCBI Taxonomy" id="560080"/>
    <lineage>
        <taxon>Bacteria</taxon>
        <taxon>Pseudomonadati</taxon>
        <taxon>Pseudomonadota</taxon>
        <taxon>Gammaproteobacteria</taxon>
        <taxon>Alteromonadales</taxon>
        <taxon>Shewanellaceae</taxon>
        <taxon>Shewanella</taxon>
    </lineage>
</organism>
<keyword evidence="1" id="KW-0812">Transmembrane</keyword>
<comment type="caution">
    <text evidence="2">The sequence shown here is derived from an EMBL/GenBank/DDBJ whole genome shotgun (WGS) entry which is preliminary data.</text>
</comment>
<protein>
    <recommendedName>
        <fullName evidence="4">YcxB-like protein domain-containing protein</fullName>
    </recommendedName>
</protein>
<evidence type="ECO:0000313" key="2">
    <source>
        <dbReference type="EMBL" id="MCL2912463.1"/>
    </source>
</evidence>
<name>A0ABT0N1Z6_9GAMM</name>
<keyword evidence="1" id="KW-0472">Membrane</keyword>
<sequence>MNDRTDDIGDTWFSYQASPRRFALEMLGIAVVFPSTVLLILHFTPIAALDDPVRGYVKWGAVAIGVVLFLVAGLPNLFKTGRFSFVLDCHTVSCEHPDSETLNYCLNISDLKEVFVQRHIGGYTHYWYFLVTRDDRRFVIPYAYKLSPLQVVKVIQKHLPSLPIRRS</sequence>